<sequence length="127" mass="13212">MVGCSRPKRGADEEGEVWEVRSAPAGGRVPERPCSAGGRRGLGTPRAGWRRRVAGAERPGQEVMRRRRGRGRESGSAGGVAAERACGAIGRARPWEQAASSGACGRVPCGQIGDGGSQARRGGWNSC</sequence>
<keyword evidence="3" id="KW-1185">Reference proteome</keyword>
<name>A0A8T0WVI3_PANVG</name>
<dbReference type="Proteomes" id="UP000823388">
    <property type="component" value="Chromosome 1N"/>
</dbReference>
<protein>
    <submittedName>
        <fullName evidence="2">Uncharacterized protein</fullName>
    </submittedName>
</protein>
<gene>
    <name evidence="2" type="ORF">PVAP13_1NG242419</name>
</gene>
<feature type="region of interest" description="Disordered" evidence="1">
    <location>
        <begin position="1"/>
        <end position="81"/>
    </location>
</feature>
<evidence type="ECO:0000256" key="1">
    <source>
        <dbReference type="SAM" id="MobiDB-lite"/>
    </source>
</evidence>
<organism evidence="2 3">
    <name type="scientific">Panicum virgatum</name>
    <name type="common">Blackwell switchgrass</name>
    <dbReference type="NCBI Taxonomy" id="38727"/>
    <lineage>
        <taxon>Eukaryota</taxon>
        <taxon>Viridiplantae</taxon>
        <taxon>Streptophyta</taxon>
        <taxon>Embryophyta</taxon>
        <taxon>Tracheophyta</taxon>
        <taxon>Spermatophyta</taxon>
        <taxon>Magnoliopsida</taxon>
        <taxon>Liliopsida</taxon>
        <taxon>Poales</taxon>
        <taxon>Poaceae</taxon>
        <taxon>PACMAD clade</taxon>
        <taxon>Panicoideae</taxon>
        <taxon>Panicodae</taxon>
        <taxon>Paniceae</taxon>
        <taxon>Panicinae</taxon>
        <taxon>Panicum</taxon>
        <taxon>Panicum sect. Hiantes</taxon>
    </lineage>
</organism>
<dbReference type="EMBL" id="CM029038">
    <property type="protein sequence ID" value="KAG2650838.1"/>
    <property type="molecule type" value="Genomic_DNA"/>
</dbReference>
<proteinExistence type="predicted"/>
<accession>A0A8T0WVI3</accession>
<feature type="region of interest" description="Disordered" evidence="1">
    <location>
        <begin position="99"/>
        <end position="127"/>
    </location>
</feature>
<comment type="caution">
    <text evidence="2">The sequence shown here is derived from an EMBL/GenBank/DDBJ whole genome shotgun (WGS) entry which is preliminary data.</text>
</comment>
<dbReference type="AlphaFoldDB" id="A0A8T0WVI3"/>
<evidence type="ECO:0000313" key="3">
    <source>
        <dbReference type="Proteomes" id="UP000823388"/>
    </source>
</evidence>
<reference evidence="2" key="1">
    <citation type="submission" date="2020-05" db="EMBL/GenBank/DDBJ databases">
        <title>WGS assembly of Panicum virgatum.</title>
        <authorList>
            <person name="Lovell J.T."/>
            <person name="Jenkins J."/>
            <person name="Shu S."/>
            <person name="Juenger T.E."/>
            <person name="Schmutz J."/>
        </authorList>
    </citation>
    <scope>NUCLEOTIDE SEQUENCE</scope>
    <source>
        <strain evidence="2">AP13</strain>
    </source>
</reference>
<evidence type="ECO:0000313" key="2">
    <source>
        <dbReference type="EMBL" id="KAG2650838.1"/>
    </source>
</evidence>